<evidence type="ECO:0000313" key="3">
    <source>
        <dbReference type="EMBL" id="CAL4968864.1"/>
    </source>
</evidence>
<evidence type="ECO:0000259" key="2">
    <source>
        <dbReference type="Pfam" id="PF20241"/>
    </source>
</evidence>
<evidence type="ECO:0000256" key="1">
    <source>
        <dbReference type="SAM" id="Coils"/>
    </source>
</evidence>
<dbReference type="PANTHER" id="PTHR33065:SF93">
    <property type="entry name" value="DUF6598 DOMAIN-CONTAINING PROTEIN"/>
    <property type="match status" value="1"/>
</dbReference>
<gene>
    <name evidence="3" type="ORF">URODEC1_LOCUS49288</name>
</gene>
<dbReference type="Proteomes" id="UP001497457">
    <property type="component" value="Chromosome 2b"/>
</dbReference>
<organism evidence="3 4">
    <name type="scientific">Urochloa decumbens</name>
    <dbReference type="NCBI Taxonomy" id="240449"/>
    <lineage>
        <taxon>Eukaryota</taxon>
        <taxon>Viridiplantae</taxon>
        <taxon>Streptophyta</taxon>
        <taxon>Embryophyta</taxon>
        <taxon>Tracheophyta</taxon>
        <taxon>Spermatophyta</taxon>
        <taxon>Magnoliopsida</taxon>
        <taxon>Liliopsida</taxon>
        <taxon>Poales</taxon>
        <taxon>Poaceae</taxon>
        <taxon>PACMAD clade</taxon>
        <taxon>Panicoideae</taxon>
        <taxon>Panicodae</taxon>
        <taxon>Paniceae</taxon>
        <taxon>Melinidinae</taxon>
        <taxon>Urochloa</taxon>
    </lineage>
</organism>
<dbReference type="PANTHER" id="PTHR33065">
    <property type="entry name" value="OS07G0486400 PROTEIN"/>
    <property type="match status" value="1"/>
</dbReference>
<sequence length="400" mass="44636">MGRMTHPRPHHKIDTGSIPLSLRRSGFFFMTAAAERAASIGANVERCPEVKDEEFSDMSEAERVAEAERQRQEVLELAREMEQRAREERVPAVAQQMARMALWHRGRARILDFDPKQGGICYNRCYYVDHATFDLDEESPLGPSRFSKPHAKAKLYRLCAAVNIFSLKIVSSDVGFLIHVYGTLIARDTLDEKCVYLFRRDRDNSQFISSKDESLILTGPKRGLALINDLYVETDLKVKDPGGQDRQLSMGVLEIGGIARRRLEKCEVESRSLATRLSTVDLMYAAVKLAVEAAIAIEVRPGDFNGKITAYTTSVQNRLVLYDSKVAGDMTCDENGAVQLMRPVISVCLEDKLIIAAKTGDGKSERAISFTPTENGGSCGEITVAATEMRVKVTWSIIHR</sequence>
<proteinExistence type="predicted"/>
<evidence type="ECO:0000313" key="4">
    <source>
        <dbReference type="Proteomes" id="UP001497457"/>
    </source>
</evidence>
<keyword evidence="4" id="KW-1185">Reference proteome</keyword>
<name>A0ABC9A0R9_9POAL</name>
<dbReference type="EMBL" id="OZ075112">
    <property type="protein sequence ID" value="CAL4968864.1"/>
    <property type="molecule type" value="Genomic_DNA"/>
</dbReference>
<accession>A0ABC9A0R9</accession>
<reference evidence="3" key="1">
    <citation type="submission" date="2024-10" db="EMBL/GenBank/DDBJ databases">
        <authorList>
            <person name="Ryan C."/>
        </authorList>
    </citation>
    <scope>NUCLEOTIDE SEQUENCE [LARGE SCALE GENOMIC DNA]</scope>
</reference>
<dbReference type="Pfam" id="PF20241">
    <property type="entry name" value="DUF6598"/>
    <property type="match status" value="1"/>
</dbReference>
<feature type="coiled-coil region" evidence="1">
    <location>
        <begin position="58"/>
        <end position="87"/>
    </location>
</feature>
<dbReference type="AlphaFoldDB" id="A0ABC9A0R9"/>
<dbReference type="InterPro" id="IPR046533">
    <property type="entry name" value="DUF6598"/>
</dbReference>
<keyword evidence="1" id="KW-0175">Coiled coil</keyword>
<protein>
    <recommendedName>
        <fullName evidence="2">DUF6598 domain-containing protein</fullName>
    </recommendedName>
</protein>
<feature type="domain" description="DUF6598" evidence="2">
    <location>
        <begin position="162"/>
        <end position="393"/>
    </location>
</feature>